<organism evidence="1 4">
    <name type="scientific">Tanapox virus</name>
    <dbReference type="NCBI Taxonomy" id="99000"/>
    <lineage>
        <taxon>Viruses</taxon>
        <taxon>Varidnaviria</taxon>
        <taxon>Bamfordvirae</taxon>
        <taxon>Nucleocytoviricota</taxon>
        <taxon>Pokkesviricetes</taxon>
        <taxon>Chitovirales</taxon>
        <taxon>Poxviridae</taxon>
        <taxon>Chordopoxvirinae</taxon>
        <taxon>Yatapoxvirus</taxon>
        <taxon>Yatapoxvirus tanapox</taxon>
    </lineage>
</organism>
<accession>A7XCS7</accession>
<protein>
    <submittedName>
        <fullName evidence="1">A52R-family</fullName>
    </submittedName>
</protein>
<dbReference type="InterPro" id="IPR022819">
    <property type="entry name" value="Poxvirus_Bcl-2-like"/>
</dbReference>
<dbReference type="InterPro" id="IPR043018">
    <property type="entry name" value="Poxvirus_sf"/>
</dbReference>
<dbReference type="Gene3D" id="1.10.437.20">
    <property type="entry name" value="dsDNA poxvirus"/>
    <property type="match status" value="1"/>
</dbReference>
<evidence type="ECO:0000313" key="4">
    <source>
        <dbReference type="Proteomes" id="UP000130031"/>
    </source>
</evidence>
<dbReference type="Proteomes" id="UP000130031">
    <property type="component" value="Segment"/>
</dbReference>
<sequence>MIKITVSDKKVTIESNNEFSFLLTHNNGILNNCNFVNNIEKSYLLNDEIQDSDNIFNIISNYLWYRGFIGLEHSKCGRLFKELLRFDLEAKRKYGSVKTIFNILNLDSNNGIFNLKKFILLQKTITKDFNVYHCIEIIGLCGIIVEEWKKMGRYLNWLNISNNIFKAFGLNVFTDLKKFLQNRLLYEELI</sequence>
<proteinExistence type="predicted"/>
<dbReference type="Pfam" id="PF06227">
    <property type="entry name" value="Poxv_Bcl-2-like"/>
    <property type="match status" value="1"/>
</dbReference>
<evidence type="ECO:0000313" key="3">
    <source>
        <dbReference type="Proteomes" id="UP000099606"/>
    </source>
</evidence>
<evidence type="ECO:0000313" key="1">
    <source>
        <dbReference type="EMBL" id="ABQ43615.1"/>
    </source>
</evidence>
<evidence type="ECO:0000313" key="2">
    <source>
        <dbReference type="EMBL" id="ABQ43770.1"/>
    </source>
</evidence>
<dbReference type="EMBL" id="EF420157">
    <property type="protein sequence ID" value="ABQ43770.1"/>
    <property type="molecule type" value="Genomic_DNA"/>
</dbReference>
<gene>
    <name evidence="1" type="primary">139R</name>
</gene>
<dbReference type="Proteomes" id="UP000099606">
    <property type="component" value="Segment"/>
</dbReference>
<reference evidence="3 4" key="1">
    <citation type="journal article" date="2007" name="Virus Res.">
        <title>Comparative genetic analysis of genomic DNA sequences of two human isolates of Tanapox virus.</title>
        <authorList>
            <person name="Nazarian S.H."/>
            <person name="Barrett J.W."/>
            <person name="Frace A.M."/>
            <person name="Olsen-Rasmussen M."/>
            <person name="Khristova M."/>
            <person name="Shaban M."/>
            <person name="Neering S."/>
            <person name="Li Y."/>
            <person name="Damon I.K."/>
            <person name="Esposito J.J."/>
            <person name="Essani K."/>
            <person name="McFadden G."/>
        </authorList>
    </citation>
    <scope>NUCLEOTIDE SEQUENCE [LARGE SCALE GENOMIC DNA]</scope>
    <source>
        <strain evidence="1">TPV-Kenya</strain>
        <strain evidence="2">TPV-RoC</strain>
    </source>
</reference>
<dbReference type="EMBL" id="EF420156">
    <property type="protein sequence ID" value="ABQ43615.1"/>
    <property type="molecule type" value="Genomic_DNA"/>
</dbReference>
<name>A7XCS7_9POXV</name>